<organism evidence="1 2">
    <name type="scientific">Pseudomonas phage Bjorn</name>
    <dbReference type="NCBI Taxonomy" id="2079288"/>
    <lineage>
        <taxon>Viruses</taxon>
        <taxon>Duplodnaviria</taxon>
        <taxon>Heunggongvirae</taxon>
        <taxon>Uroviricota</taxon>
        <taxon>Caudoviricetes</taxon>
        <taxon>Bjornvirus</taxon>
        <taxon>Bjornvirus bjorn</taxon>
    </lineage>
</organism>
<evidence type="ECO:0000313" key="1">
    <source>
        <dbReference type="EMBL" id="AUV61749.1"/>
    </source>
</evidence>
<dbReference type="Proteomes" id="UP000240564">
    <property type="component" value="Segment"/>
</dbReference>
<keyword evidence="2" id="KW-1185">Reference proteome</keyword>
<accession>A0A2K9VHG9</accession>
<dbReference type="EMBL" id="MG775259">
    <property type="protein sequence ID" value="AUV61749.1"/>
    <property type="molecule type" value="Genomic_DNA"/>
</dbReference>
<dbReference type="OrthoDB" id="22445at10239"/>
<sequence>MQGEKTGYSATLTHAASQMVREEVLPELFRIVREEIEEEWKRSSPEDKDKREQVYFELHAFNRVELRIKIILDSIMMNEAR</sequence>
<reference evidence="1 2" key="1">
    <citation type="submission" date="2018-01" db="EMBL/GenBank/DDBJ databases">
        <title>Pseudomonas phages infecting Pseudomonas sp. isolated from Prunus avium.</title>
        <authorList>
            <person name="Colberg O."/>
            <person name="Byth Carstens A."/>
        </authorList>
    </citation>
    <scope>NUCLEOTIDE SEQUENCE [LARGE SCALE GENOMIC DNA]</scope>
</reference>
<name>A0A2K9VHG9_9CAUD</name>
<gene>
    <name evidence="1" type="ORF">PsPhBjorn_gp67</name>
</gene>
<protein>
    <submittedName>
        <fullName evidence="1">Uncharacterized protein</fullName>
    </submittedName>
</protein>
<evidence type="ECO:0000313" key="2">
    <source>
        <dbReference type="Proteomes" id="UP000240564"/>
    </source>
</evidence>
<proteinExistence type="predicted"/>